<dbReference type="InterPro" id="IPR021109">
    <property type="entry name" value="Peptidase_aspartic_dom_sf"/>
</dbReference>
<dbReference type="PANTHER" id="PTHR15503:SF45">
    <property type="entry name" value="RNA-DIRECTED DNA POLYMERASE HOMOLOG"/>
    <property type="match status" value="1"/>
</dbReference>
<dbReference type="Pfam" id="PF08284">
    <property type="entry name" value="RVP_2"/>
    <property type="match status" value="1"/>
</dbReference>
<dbReference type="InterPro" id="IPR032567">
    <property type="entry name" value="RTL1-rel"/>
</dbReference>
<protein>
    <submittedName>
        <fullName evidence="2">RVP_2 domain-containing protein</fullName>
    </submittedName>
</protein>
<proteinExistence type="predicted"/>
<dbReference type="OrthoDB" id="1749844at2759"/>
<sequence>MTNTTIRGRPSWSTRNASGNRGTTRDSTIRSEARAAVRAYTIRAREDASSLDVIIGTFSLYDTNVIALIDPGSTYSYVSENLMSSKSLSVGSTEFVIKVSNVLGKYVLVDKVCKNCPLKTRGYCFLVDLMLLLFDEFDVILGMDWLTLHDAMNGEIIRIESDEPSGLPVVISSMSAQRYVRKGCEAYLAYVLDTKVSESKIQPVPVACEYSDVFPKELLGLPPIREVEFAIELVPGTSPILIAPYRMAPTELKELKSQLQELTDRGFA</sequence>
<dbReference type="SUPFAM" id="SSF50630">
    <property type="entry name" value="Acid proteases"/>
    <property type="match status" value="1"/>
</dbReference>
<dbReference type="Proteomes" id="UP000325315">
    <property type="component" value="Unassembled WGS sequence"/>
</dbReference>
<feature type="compositionally biased region" description="Polar residues" evidence="1">
    <location>
        <begin position="1"/>
        <end position="22"/>
    </location>
</feature>
<keyword evidence="3" id="KW-1185">Reference proteome</keyword>
<dbReference type="CDD" id="cd00303">
    <property type="entry name" value="retropepsin_like"/>
    <property type="match status" value="1"/>
</dbReference>
<accession>A0A5B6V8V3</accession>
<comment type="caution">
    <text evidence="2">The sequence shown here is derived from an EMBL/GenBank/DDBJ whole genome shotgun (WGS) entry which is preliminary data.</text>
</comment>
<evidence type="ECO:0000313" key="2">
    <source>
        <dbReference type="EMBL" id="KAA3465608.1"/>
    </source>
</evidence>
<name>A0A5B6V8V3_9ROSI</name>
<dbReference type="EMBL" id="SMMG02000007">
    <property type="protein sequence ID" value="KAA3465608.1"/>
    <property type="molecule type" value="Genomic_DNA"/>
</dbReference>
<evidence type="ECO:0000256" key="1">
    <source>
        <dbReference type="SAM" id="MobiDB-lite"/>
    </source>
</evidence>
<organism evidence="2 3">
    <name type="scientific">Gossypium australe</name>
    <dbReference type="NCBI Taxonomy" id="47621"/>
    <lineage>
        <taxon>Eukaryota</taxon>
        <taxon>Viridiplantae</taxon>
        <taxon>Streptophyta</taxon>
        <taxon>Embryophyta</taxon>
        <taxon>Tracheophyta</taxon>
        <taxon>Spermatophyta</taxon>
        <taxon>Magnoliopsida</taxon>
        <taxon>eudicotyledons</taxon>
        <taxon>Gunneridae</taxon>
        <taxon>Pentapetalae</taxon>
        <taxon>rosids</taxon>
        <taxon>malvids</taxon>
        <taxon>Malvales</taxon>
        <taxon>Malvaceae</taxon>
        <taxon>Malvoideae</taxon>
        <taxon>Gossypium</taxon>
    </lineage>
</organism>
<dbReference type="Gene3D" id="2.40.70.10">
    <property type="entry name" value="Acid Proteases"/>
    <property type="match status" value="1"/>
</dbReference>
<dbReference type="InterPro" id="IPR043502">
    <property type="entry name" value="DNA/RNA_pol_sf"/>
</dbReference>
<dbReference type="AlphaFoldDB" id="A0A5B6V8V3"/>
<dbReference type="PANTHER" id="PTHR15503">
    <property type="entry name" value="LDOC1 RELATED"/>
    <property type="match status" value="1"/>
</dbReference>
<feature type="region of interest" description="Disordered" evidence="1">
    <location>
        <begin position="1"/>
        <end position="28"/>
    </location>
</feature>
<reference evidence="3" key="1">
    <citation type="journal article" date="2019" name="Plant Biotechnol. J.">
        <title>Genome sequencing of the Australian wild diploid species Gossypium australe highlights disease resistance and delayed gland morphogenesis.</title>
        <authorList>
            <person name="Cai Y."/>
            <person name="Cai X."/>
            <person name="Wang Q."/>
            <person name="Wang P."/>
            <person name="Zhang Y."/>
            <person name="Cai C."/>
            <person name="Xu Y."/>
            <person name="Wang K."/>
            <person name="Zhou Z."/>
            <person name="Wang C."/>
            <person name="Geng S."/>
            <person name="Li B."/>
            <person name="Dong Q."/>
            <person name="Hou Y."/>
            <person name="Wang H."/>
            <person name="Ai P."/>
            <person name="Liu Z."/>
            <person name="Yi F."/>
            <person name="Sun M."/>
            <person name="An G."/>
            <person name="Cheng J."/>
            <person name="Zhang Y."/>
            <person name="Shi Q."/>
            <person name="Xie Y."/>
            <person name="Shi X."/>
            <person name="Chang Y."/>
            <person name="Huang F."/>
            <person name="Chen Y."/>
            <person name="Hong S."/>
            <person name="Mi L."/>
            <person name="Sun Q."/>
            <person name="Zhang L."/>
            <person name="Zhou B."/>
            <person name="Peng R."/>
            <person name="Zhang X."/>
            <person name="Liu F."/>
        </authorList>
    </citation>
    <scope>NUCLEOTIDE SEQUENCE [LARGE SCALE GENOMIC DNA]</scope>
    <source>
        <strain evidence="3">cv. PA1801</strain>
    </source>
</reference>
<dbReference type="Gene3D" id="3.10.10.10">
    <property type="entry name" value="HIV Type 1 Reverse Transcriptase, subunit A, domain 1"/>
    <property type="match status" value="1"/>
</dbReference>
<gene>
    <name evidence="2" type="ORF">EPI10_000758</name>
</gene>
<evidence type="ECO:0000313" key="3">
    <source>
        <dbReference type="Proteomes" id="UP000325315"/>
    </source>
</evidence>
<dbReference type="SUPFAM" id="SSF56672">
    <property type="entry name" value="DNA/RNA polymerases"/>
    <property type="match status" value="1"/>
</dbReference>